<feature type="compositionally biased region" description="Basic residues" evidence="1">
    <location>
        <begin position="551"/>
        <end position="562"/>
    </location>
</feature>
<feature type="compositionally biased region" description="Low complexity" evidence="1">
    <location>
        <begin position="577"/>
        <end position="589"/>
    </location>
</feature>
<evidence type="ECO:0000259" key="2">
    <source>
        <dbReference type="PROSITE" id="PS50994"/>
    </source>
</evidence>
<dbReference type="EMBL" id="LSRX01000772">
    <property type="protein sequence ID" value="OLP89224.1"/>
    <property type="molecule type" value="Genomic_DNA"/>
</dbReference>
<gene>
    <name evidence="3" type="ORF">AK812_SmicGene29341</name>
</gene>
<name>A0A1Q9D261_SYMMI</name>
<proteinExistence type="predicted"/>
<feature type="compositionally biased region" description="Low complexity" evidence="1">
    <location>
        <begin position="439"/>
        <end position="467"/>
    </location>
</feature>
<feature type="region of interest" description="Disordered" evidence="1">
    <location>
        <begin position="184"/>
        <end position="257"/>
    </location>
</feature>
<protein>
    <submittedName>
        <fullName evidence="3">Retrovirus-related Pol polyprotein from transposon TNT 1-94</fullName>
    </submittedName>
</protein>
<feature type="compositionally biased region" description="Basic and acidic residues" evidence="1">
    <location>
        <begin position="759"/>
        <end position="769"/>
    </location>
</feature>
<feature type="compositionally biased region" description="Polar residues" evidence="1">
    <location>
        <begin position="1140"/>
        <end position="1153"/>
    </location>
</feature>
<evidence type="ECO:0000256" key="1">
    <source>
        <dbReference type="SAM" id="MobiDB-lite"/>
    </source>
</evidence>
<feature type="compositionally biased region" description="Pro residues" evidence="1">
    <location>
        <begin position="2092"/>
        <end position="2111"/>
    </location>
</feature>
<dbReference type="InterPro" id="IPR012337">
    <property type="entry name" value="RNaseH-like_sf"/>
</dbReference>
<feature type="compositionally biased region" description="Acidic residues" evidence="1">
    <location>
        <begin position="505"/>
        <end position="538"/>
    </location>
</feature>
<accession>A0A1Q9D261</accession>
<dbReference type="SUPFAM" id="SSF53098">
    <property type="entry name" value="Ribonuclease H-like"/>
    <property type="match status" value="1"/>
</dbReference>
<dbReference type="GO" id="GO:0015074">
    <property type="term" value="P:DNA integration"/>
    <property type="evidence" value="ECO:0007669"/>
    <property type="project" value="InterPro"/>
</dbReference>
<feature type="compositionally biased region" description="Acidic residues" evidence="1">
    <location>
        <begin position="1179"/>
        <end position="1196"/>
    </location>
</feature>
<feature type="region of interest" description="Disordered" evidence="1">
    <location>
        <begin position="1"/>
        <end position="75"/>
    </location>
</feature>
<dbReference type="PROSITE" id="PS50994">
    <property type="entry name" value="INTEGRASE"/>
    <property type="match status" value="1"/>
</dbReference>
<feature type="region of interest" description="Disordered" evidence="1">
    <location>
        <begin position="1080"/>
        <end position="1110"/>
    </location>
</feature>
<dbReference type="InterPro" id="IPR013103">
    <property type="entry name" value="RVT_2"/>
</dbReference>
<feature type="region of interest" description="Disordered" evidence="1">
    <location>
        <begin position="430"/>
        <end position="493"/>
    </location>
</feature>
<organism evidence="3 4">
    <name type="scientific">Symbiodinium microadriaticum</name>
    <name type="common">Dinoflagellate</name>
    <name type="synonym">Zooxanthella microadriatica</name>
    <dbReference type="NCBI Taxonomy" id="2951"/>
    <lineage>
        <taxon>Eukaryota</taxon>
        <taxon>Sar</taxon>
        <taxon>Alveolata</taxon>
        <taxon>Dinophyceae</taxon>
        <taxon>Suessiales</taxon>
        <taxon>Symbiodiniaceae</taxon>
        <taxon>Symbiodinium</taxon>
    </lineage>
</organism>
<sequence>MASASAEADGALDVPGGAAAPAASSEGPRAAGDIPVPADPWDEQDPWQGAQRTSPSRSSPPQLGEGGSSAWSVVGGPVVPPGTWAQPMGPPVTYGPAWPWQASATQPYGPMAGAAAAGPPPPHLPVPPPGVSVPPGFAPGPVPPHLPLPAQGLPVPWWQGAPQSWSWSAPAPYAVPLPSPLGGLRNEGAPAGPQVRAATSTPASPARSASRARPHGGAPGPERGDEAEEGSSSAATSDLRSMLRRRARESERPKSSIGSVRIEEFTGDRRRYLKWKRAIEAQEKLYRLDPGELSMLVYLSTKAEARDVLDQVPLSELTGPEGSIVLWRLLDESFGESGAEQFERAERELNTYRRLPGQPVATYLAAMRRLRAQYTRIDPETFISDRAWAQRLLSRASLTKRERLDVYYSAGGSYTSAGIEAALRHRCAQVHEDERKVPTSPSSRSPWSTASSSRSSGASTTPTAGSRKFPFKGSGKRKPGQGAYVTEGPDDLDDEDLEQEIAEDAAEELEEEEPAVEPSQEDSDDQNDEAGSAEEATPEEIREAFAAGWKAKAKTAGNRKARGWAQPSGARPGGGSSARTSSTAGSAKSLADKKKSSTCSSCGQRGHWRGDPQCPNVVSGRDPLHRKPEATGPKEVNFTNFTFMVGGGEASTTSWSAAPLCPSCFVPVTVDQKFCRECGTKLLAKRDWEVVGPAREEQPPRPMKDVRLPKSALTKTSKPDTHTVKMTPLETIAALDNLTKEDKKHLKYLLAREEDSDGESGRAARDQRPVPRNNNKGYPTEAAPLAVDPPWSSSTALPVDVAPLDRGRGRLQPPSKKDERGRDKAEGVRKRELDEFRAALWRQSWTGSRTTPSSASPMATERQARCPHPYGELIWVANQHGHFARCRACDLKNVLYYSERHGVLVADPGTNHAFAAEPAPRPVGQVILDSGCRTAVAGWKWHRAFQEALTERGVSWIEVPEHEIFQFGAGGPEVSEKAFLYPVGIYGNADVIRMSAVGGPASSCPGLVGPSELSRWGTCFNFATKSLEVFGAKHDMILSQTRHPALNVLDFPAGDPWSQPGIEERKRLLLDSPQSLAFVAQAEDPRTEDEEQSDGSVGPAEPPHYYSDFGEEQRKQKVTEWLRLLESDLGIKVIEDLPQDQETASEGTAGTSDTELRWAEESEPETISSHEFGVSGALDSDEDTKEGSEKEDDEELVADDFGKPCFFHKGLRQRVRKVTQEIGTLAATRRTCSTTTTGAECVATPELPPVRRHRRPGPWRMLEIYTWTMLVGMAACAAGWEVGEPITDPGFNLELSRDRTRAQDYVTSFDPDFVMISWPSTPWMPVATKEACDVERFENLGRVRAESRKVFTWLQDVVLSLRSRGVIVVAEHPLRSRAWKEPLVMDAFAGLPAGITDMCAFGLRRPDAEWDSQACGRHLRRPTRVVGPLEVIATTCRRCPGGHRHAPELGGVLVDGTWCRLGDFVGCYTDGFAKAVIQGVAKALKGTRRARSGEGFYVTPQVAEESLMEEDEDVIHGAYFDEQLVLEPLGPEGLPENQNHNNHDTDNHGTEGLERFEIEAGTCEFPAEDPDQAEKEAFMRELDSIPLEDQNHNNHGTDNHEEGPPMLPRTTKERGLLERVHMLHRRLGHPSNEALVRLLQHGGAGDEVLRLASGLVCPACQLSKAPKRPLPARPEVRAVVFNTAVHADLKYLRDFRGVVYVALSVIDEATNYHLAKLLRNREPGHVAAKFLSMWVGLFGPPQRIRLDQGGEWESEFIQLLENHAIHSEFVGSHSPWSNGLAERHGALLGVAMQANVDEKQLAGRAQMKIGLSCACQAKNSVISRGGHSAHYLVFGRQAAYPELLDDEVWSRKSMGFALSIEGEVSRAAELRAAAKVALLRGDVLEKIRRALRRAPAGERRQYVPGELVYFWSPAKPKDRRYKRDLGAWRGPAVVLMPEGAERYFISWRGRCLLVSGANLKGATVEESNKHDLRAEGLDLELAKGFIDCTDDAPPPEEPLAPFSVEGPDLVRQRRPQPGARKLTEARKMMAGLKSVKKTLRGPIDKRRRRQLLPVRFRPQRLPREEQGEEQVVSDTAMDADQEAAPSNAQDEPPLPPPAAQQPWQDAPPVPDASPAVPYDYLDDVPFSIRKRLREQAGQEEGESRAPDTKKLRTGDFANFVLTALSLQELSGSTEKANEWLPKAEVEKLSALLDLPLSSARVHRAPRKRLQHPGPRRKKPRITVMFSEDPSQALVAEETAEQVEERPSRRCPHLWRGISLLLRSPGPRSPKPRQIRRMLLKKGHSFYAVKLDEETCAAAERDLEHYVLVSEALLLKAKANGKELDPKHFSEEERRLFDESDAKEWKAWVDNNVVEELSPDRARSIPRSRIFAVPARVVRTNKKPAGEPGLTPKSRIVLPGHLDPDMGMIRTDAPTTQMSAVRLAISLGLQLDWSFLLFDVSTAFLSGKAVDRDLYVRPPRDLRCVNAAALWRILKSAYGLSEAPRLWYIQAKDLLKSCGFCEIPWAPASFVKLRQGRVVAILCLHVDDGLLTVKKGKETAEVQADINKLFSIKEWQTIDVTPKSYLGMKVYVKDGCFYNDMTDYVLEIKAPNVPQKAAEEKLEGHELKEYRRIIAQMRWPVHLVLPEHLFAVSALAQQVSKATVGDLKAAAGTLQEIQQAARDGQAKLCFQLKGELTMVSFFDASLGKASELAAQRGEIHFIAEESSLRQRGRANVLEFHSNKIARVVRSSLAAEGASMASCTDRLVYNLKLLDALSNGVLEVKPDWRQTLPVKGHLVTDARSLYDHVTGSSLLATERQVSLDILEVRQLVQSETLELHWVPTWRQYGDALTKIMKDELYPKFRKDGKINVTQTAEDEKEEQYRAGLRRAQRERRKAGPEACRAVEDAVSAKNATYHNADWILILVWSLHMDMNKLCSNG</sequence>
<feature type="region of interest" description="Disordered" evidence="1">
    <location>
        <begin position="751"/>
        <end position="829"/>
    </location>
</feature>
<feature type="compositionally biased region" description="Basic and acidic residues" evidence="1">
    <location>
        <begin position="815"/>
        <end position="829"/>
    </location>
</feature>
<feature type="domain" description="Integrase catalytic" evidence="2">
    <location>
        <begin position="1670"/>
        <end position="1788"/>
    </location>
</feature>
<dbReference type="InterPro" id="IPR001584">
    <property type="entry name" value="Integrase_cat-core"/>
</dbReference>
<dbReference type="Proteomes" id="UP000186817">
    <property type="component" value="Unassembled WGS sequence"/>
</dbReference>
<evidence type="ECO:0000313" key="4">
    <source>
        <dbReference type="Proteomes" id="UP000186817"/>
    </source>
</evidence>
<dbReference type="InterPro" id="IPR036397">
    <property type="entry name" value="RNaseH_sf"/>
</dbReference>
<feature type="compositionally biased region" description="Low complexity" evidence="1">
    <location>
        <begin position="8"/>
        <end position="32"/>
    </location>
</feature>
<comment type="caution">
    <text evidence="3">The sequence shown here is derived from an EMBL/GenBank/DDBJ whole genome shotgun (WGS) entry which is preliminary data.</text>
</comment>
<feature type="compositionally biased region" description="Basic residues" evidence="1">
    <location>
        <begin position="2034"/>
        <end position="2050"/>
    </location>
</feature>
<dbReference type="OMA" id="WRIMEVF"/>
<reference evidence="3 4" key="1">
    <citation type="submission" date="2016-02" db="EMBL/GenBank/DDBJ databases">
        <title>Genome analysis of coral dinoflagellate symbionts highlights evolutionary adaptations to a symbiotic lifestyle.</title>
        <authorList>
            <person name="Aranda M."/>
            <person name="Li Y."/>
            <person name="Liew Y.J."/>
            <person name="Baumgarten S."/>
            <person name="Simakov O."/>
            <person name="Wilson M."/>
            <person name="Piel J."/>
            <person name="Ashoor H."/>
            <person name="Bougouffa S."/>
            <person name="Bajic V.B."/>
            <person name="Ryu T."/>
            <person name="Ravasi T."/>
            <person name="Bayer T."/>
            <person name="Micklem G."/>
            <person name="Kim H."/>
            <person name="Bhak J."/>
            <person name="Lajeunesse T.C."/>
            <person name="Voolstra C.R."/>
        </authorList>
    </citation>
    <scope>NUCLEOTIDE SEQUENCE [LARGE SCALE GENOMIC DNA]</scope>
    <source>
        <strain evidence="3 4">CCMP2467</strain>
    </source>
</reference>
<dbReference type="OrthoDB" id="421837at2759"/>
<feature type="region of interest" description="Disordered" evidence="1">
    <location>
        <begin position="2009"/>
        <end position="2120"/>
    </location>
</feature>
<feature type="compositionally biased region" description="Low complexity" evidence="1">
    <location>
        <begin position="196"/>
        <end position="211"/>
    </location>
</feature>
<keyword evidence="4" id="KW-1185">Reference proteome</keyword>
<evidence type="ECO:0000313" key="3">
    <source>
        <dbReference type="EMBL" id="OLP89224.1"/>
    </source>
</evidence>
<dbReference type="Pfam" id="PF07727">
    <property type="entry name" value="RVT_2"/>
    <property type="match status" value="1"/>
</dbReference>
<dbReference type="Gene3D" id="3.30.420.10">
    <property type="entry name" value="Ribonuclease H-like superfamily/Ribonuclease H"/>
    <property type="match status" value="1"/>
</dbReference>
<feature type="region of interest" description="Disordered" evidence="1">
    <location>
        <begin position="1136"/>
        <end position="1196"/>
    </location>
</feature>
<feature type="region of interest" description="Disordered" evidence="1">
    <location>
        <begin position="505"/>
        <end position="634"/>
    </location>
</feature>
<dbReference type="GO" id="GO:0003676">
    <property type="term" value="F:nucleic acid binding"/>
    <property type="evidence" value="ECO:0007669"/>
    <property type="project" value="InterPro"/>
</dbReference>